<evidence type="ECO:0000256" key="1">
    <source>
        <dbReference type="SAM" id="MobiDB-lite"/>
    </source>
</evidence>
<evidence type="ECO:0000313" key="4">
    <source>
        <dbReference type="Proteomes" id="UP001408789"/>
    </source>
</evidence>
<protein>
    <recommendedName>
        <fullName evidence="2">Tf2-1-like SH3-like domain-containing protein</fullName>
    </recommendedName>
</protein>
<proteinExistence type="predicted"/>
<dbReference type="SUPFAM" id="SSF56672">
    <property type="entry name" value="DNA/RNA polymerases"/>
    <property type="match status" value="1"/>
</dbReference>
<dbReference type="PANTHER" id="PTHR45835">
    <property type="entry name" value="YALI0A06105P"/>
    <property type="match status" value="1"/>
</dbReference>
<evidence type="ECO:0000259" key="2">
    <source>
        <dbReference type="Pfam" id="PF24626"/>
    </source>
</evidence>
<feature type="region of interest" description="Disordered" evidence="1">
    <location>
        <begin position="1"/>
        <end position="26"/>
    </location>
</feature>
<dbReference type="InterPro" id="IPR012337">
    <property type="entry name" value="RNaseH-like_sf"/>
</dbReference>
<dbReference type="Gene3D" id="3.30.420.10">
    <property type="entry name" value="Ribonuclease H-like superfamily/Ribonuclease H"/>
    <property type="match status" value="2"/>
</dbReference>
<dbReference type="Pfam" id="PF24626">
    <property type="entry name" value="SH3_Tf2-1"/>
    <property type="match status" value="1"/>
</dbReference>
<accession>A0AAP0H515</accession>
<name>A0AAP0H515_9ASTR</name>
<dbReference type="InterPro" id="IPR056924">
    <property type="entry name" value="SH3_Tf2-1"/>
</dbReference>
<dbReference type="AlphaFoldDB" id="A0AAP0H515"/>
<keyword evidence="4" id="KW-1185">Reference proteome</keyword>
<reference evidence="3 4" key="1">
    <citation type="submission" date="2024-04" db="EMBL/GenBank/DDBJ databases">
        <title>The reference genome of an endangered Asteraceae, Deinandra increscens subsp. villosa, native to the Central Coast of California.</title>
        <authorList>
            <person name="Guilliams M."/>
            <person name="Hasenstab-Lehman K."/>
            <person name="Meyer R."/>
            <person name="Mcevoy S."/>
        </authorList>
    </citation>
    <scope>NUCLEOTIDE SEQUENCE [LARGE SCALE GENOMIC DNA]</scope>
    <source>
        <tissue evidence="3">Leaf</tissue>
    </source>
</reference>
<dbReference type="SUPFAM" id="SSF53098">
    <property type="entry name" value="Ribonuclease H-like"/>
    <property type="match status" value="1"/>
</dbReference>
<dbReference type="GO" id="GO:0003676">
    <property type="term" value="F:nucleic acid binding"/>
    <property type="evidence" value="ECO:0007669"/>
    <property type="project" value="InterPro"/>
</dbReference>
<dbReference type="EMBL" id="JBCNJP010000012">
    <property type="protein sequence ID" value="KAK9070155.1"/>
    <property type="molecule type" value="Genomic_DNA"/>
</dbReference>
<dbReference type="InterPro" id="IPR036397">
    <property type="entry name" value="RNaseH_sf"/>
</dbReference>
<dbReference type="Proteomes" id="UP001408789">
    <property type="component" value="Unassembled WGS sequence"/>
</dbReference>
<feature type="compositionally biased region" description="Acidic residues" evidence="1">
    <location>
        <begin position="11"/>
        <end position="20"/>
    </location>
</feature>
<gene>
    <name evidence="3" type="ORF">SSX86_010555</name>
</gene>
<comment type="caution">
    <text evidence="3">The sequence shown here is derived from an EMBL/GenBank/DDBJ whole genome shotgun (WGS) entry which is preliminary data.</text>
</comment>
<evidence type="ECO:0000313" key="3">
    <source>
        <dbReference type="EMBL" id="KAK9070155.1"/>
    </source>
</evidence>
<dbReference type="InterPro" id="IPR043502">
    <property type="entry name" value="DNA/RNA_pol_sf"/>
</dbReference>
<dbReference type="PANTHER" id="PTHR45835:SF104">
    <property type="entry name" value="PROTEIN NYNRIN-LIKE"/>
    <property type="match status" value="1"/>
</dbReference>
<sequence length="442" mass="50319">MTKWQPVHNDEEGDSNDSDGDSNLSGRVDEHAKALEAIQEFMEMQHNAQQSSELSKVLEEYADVFKDPQGLHPLRHYFDHVIPLKRGTEGISLRPYRYPTMQKDVIENMTKELLDHGAIKSSWSADAKLATLIQDLQLDPKSHPQFVWCHGELRRRGRLVVGNDSTLKLCIFKWLHDSAIGDHSGSQVTIERVVDCVKQCVVCQQCKTNNVTYPGLLLPLPIPKGVWEDISMDFIEGLPMSSNKNVILVILDRLSKATHFLALQHPYSAVTVAQVFMDHIFRLHGLARCLEGYLRCMCFGHPKEWCKWLPLAEYWYNTSYHSAIKCSPFEIVYGQAPPLHLPFLSGESTNDTVDRSLLAREKRQMTVVARENKKLAAKYYDPYAVVAKIGKVAYTLQLLSGSLIHPTVHVSMLRKYHIWSCTSIRLYLFKLGRRSSCGILLS</sequence>
<organism evidence="3 4">
    <name type="scientific">Deinandra increscens subsp. villosa</name>
    <dbReference type="NCBI Taxonomy" id="3103831"/>
    <lineage>
        <taxon>Eukaryota</taxon>
        <taxon>Viridiplantae</taxon>
        <taxon>Streptophyta</taxon>
        <taxon>Embryophyta</taxon>
        <taxon>Tracheophyta</taxon>
        <taxon>Spermatophyta</taxon>
        <taxon>Magnoliopsida</taxon>
        <taxon>eudicotyledons</taxon>
        <taxon>Gunneridae</taxon>
        <taxon>Pentapetalae</taxon>
        <taxon>asterids</taxon>
        <taxon>campanulids</taxon>
        <taxon>Asterales</taxon>
        <taxon>Asteraceae</taxon>
        <taxon>Asteroideae</taxon>
        <taxon>Heliantheae alliance</taxon>
        <taxon>Madieae</taxon>
        <taxon>Madiinae</taxon>
        <taxon>Deinandra</taxon>
    </lineage>
</organism>
<feature type="domain" description="Tf2-1-like SH3-like" evidence="2">
    <location>
        <begin position="362"/>
        <end position="417"/>
    </location>
</feature>